<evidence type="ECO:0000313" key="4">
    <source>
        <dbReference type="Proteomes" id="UP000683360"/>
    </source>
</evidence>
<sequence>MLDEIDMVDEYLFFKLEKEYEKDKKFGTEIDIAMTELAETAIGKPLYDEEYLNLTDKYLVPRKLVTNIRKRNDLEDRIASLENTTKEQVKESGHRLILQSLKSKVDIFIASIDEHLYDPNVSKIEKKNSVKSNPQLASAIKLVTQGSVKSSLTVKKERKKYTMSEWSNNTFAILGIQIDTSTPTKSSDDTSQASTANTGTAELEEAESIIYSNSTSMVNDSLKISGIEEQTIFHCSYCSYKTNNKSNFNKHKKDVNCSSNKPVPNEKKFICHRCTEEYKTKYGLSIHCKKT</sequence>
<evidence type="ECO:0000256" key="1">
    <source>
        <dbReference type="SAM" id="Coils"/>
    </source>
</evidence>
<accession>A0A8S3U362</accession>
<name>A0A8S3U362_MYTED</name>
<gene>
    <name evidence="3" type="ORF">MEDL_50519</name>
</gene>
<protein>
    <submittedName>
        <fullName evidence="3">Uncharacterized protein</fullName>
    </submittedName>
</protein>
<evidence type="ECO:0000256" key="2">
    <source>
        <dbReference type="SAM" id="MobiDB-lite"/>
    </source>
</evidence>
<feature type="coiled-coil region" evidence="1">
    <location>
        <begin position="64"/>
        <end position="91"/>
    </location>
</feature>
<keyword evidence="1" id="KW-0175">Coiled coil</keyword>
<dbReference type="Proteomes" id="UP000683360">
    <property type="component" value="Unassembled WGS sequence"/>
</dbReference>
<feature type="compositionally biased region" description="Low complexity" evidence="2">
    <location>
        <begin position="182"/>
        <end position="191"/>
    </location>
</feature>
<keyword evidence="4" id="KW-1185">Reference proteome</keyword>
<reference evidence="3" key="1">
    <citation type="submission" date="2021-03" db="EMBL/GenBank/DDBJ databases">
        <authorList>
            <person name="Bekaert M."/>
        </authorList>
    </citation>
    <scope>NUCLEOTIDE SEQUENCE</scope>
</reference>
<dbReference type="EMBL" id="CAJPWZ010002413">
    <property type="protein sequence ID" value="CAG2238095.1"/>
    <property type="molecule type" value="Genomic_DNA"/>
</dbReference>
<proteinExistence type="predicted"/>
<dbReference type="Gene3D" id="3.30.160.60">
    <property type="entry name" value="Classic Zinc Finger"/>
    <property type="match status" value="1"/>
</dbReference>
<feature type="region of interest" description="Disordered" evidence="2">
    <location>
        <begin position="182"/>
        <end position="201"/>
    </location>
</feature>
<dbReference type="AlphaFoldDB" id="A0A8S3U362"/>
<evidence type="ECO:0000313" key="3">
    <source>
        <dbReference type="EMBL" id="CAG2238095.1"/>
    </source>
</evidence>
<organism evidence="3 4">
    <name type="scientific">Mytilus edulis</name>
    <name type="common">Blue mussel</name>
    <dbReference type="NCBI Taxonomy" id="6550"/>
    <lineage>
        <taxon>Eukaryota</taxon>
        <taxon>Metazoa</taxon>
        <taxon>Spiralia</taxon>
        <taxon>Lophotrochozoa</taxon>
        <taxon>Mollusca</taxon>
        <taxon>Bivalvia</taxon>
        <taxon>Autobranchia</taxon>
        <taxon>Pteriomorphia</taxon>
        <taxon>Mytilida</taxon>
        <taxon>Mytiloidea</taxon>
        <taxon>Mytilidae</taxon>
        <taxon>Mytilinae</taxon>
        <taxon>Mytilus</taxon>
    </lineage>
</organism>
<comment type="caution">
    <text evidence="3">The sequence shown here is derived from an EMBL/GenBank/DDBJ whole genome shotgun (WGS) entry which is preliminary data.</text>
</comment>